<comment type="caution">
    <text evidence="1">The sequence shown here is derived from an EMBL/GenBank/DDBJ whole genome shotgun (WGS) entry which is preliminary data.</text>
</comment>
<name>A0A438I7I6_VITVI</name>
<gene>
    <name evidence="1" type="ORF">CK203_041559</name>
</gene>
<reference evidence="1 2" key="1">
    <citation type="journal article" date="2018" name="PLoS Genet.">
        <title>Population sequencing reveals clonal diversity and ancestral inbreeding in the grapevine cultivar Chardonnay.</title>
        <authorList>
            <person name="Roach M.J."/>
            <person name="Johnson D.L."/>
            <person name="Bohlmann J."/>
            <person name="van Vuuren H.J."/>
            <person name="Jones S.J."/>
            <person name="Pretorius I.S."/>
            <person name="Schmidt S.A."/>
            <person name="Borneman A.R."/>
        </authorList>
    </citation>
    <scope>NUCLEOTIDE SEQUENCE [LARGE SCALE GENOMIC DNA]</scope>
    <source>
        <strain evidence="2">cv. Chardonnay</strain>
        <tissue evidence="1">Leaf</tissue>
    </source>
</reference>
<dbReference type="Proteomes" id="UP000288805">
    <property type="component" value="Unassembled WGS sequence"/>
</dbReference>
<dbReference type="EMBL" id="QGNW01000135">
    <property type="protein sequence ID" value="RVW92685.1"/>
    <property type="molecule type" value="Genomic_DNA"/>
</dbReference>
<accession>A0A438I7I6</accession>
<protein>
    <submittedName>
        <fullName evidence="1">Uncharacterized protein</fullName>
    </submittedName>
</protein>
<organism evidence="1 2">
    <name type="scientific">Vitis vinifera</name>
    <name type="common">Grape</name>
    <dbReference type="NCBI Taxonomy" id="29760"/>
    <lineage>
        <taxon>Eukaryota</taxon>
        <taxon>Viridiplantae</taxon>
        <taxon>Streptophyta</taxon>
        <taxon>Embryophyta</taxon>
        <taxon>Tracheophyta</taxon>
        <taxon>Spermatophyta</taxon>
        <taxon>Magnoliopsida</taxon>
        <taxon>eudicotyledons</taxon>
        <taxon>Gunneridae</taxon>
        <taxon>Pentapetalae</taxon>
        <taxon>rosids</taxon>
        <taxon>Vitales</taxon>
        <taxon>Vitaceae</taxon>
        <taxon>Viteae</taxon>
        <taxon>Vitis</taxon>
    </lineage>
</organism>
<sequence length="62" mass="7227">MASLVHFEEKVHKKKLQRADIIPLLFSRLLYPILEHMGFPIEPQHERLFIVESDSLLTNGIS</sequence>
<evidence type="ECO:0000313" key="1">
    <source>
        <dbReference type="EMBL" id="RVW92685.1"/>
    </source>
</evidence>
<dbReference type="AlphaFoldDB" id="A0A438I7I6"/>
<proteinExistence type="predicted"/>
<evidence type="ECO:0000313" key="2">
    <source>
        <dbReference type="Proteomes" id="UP000288805"/>
    </source>
</evidence>